<organism evidence="5 6">
    <name type="scientific">Aspergillus nanangensis</name>
    <dbReference type="NCBI Taxonomy" id="2582783"/>
    <lineage>
        <taxon>Eukaryota</taxon>
        <taxon>Fungi</taxon>
        <taxon>Dikarya</taxon>
        <taxon>Ascomycota</taxon>
        <taxon>Pezizomycotina</taxon>
        <taxon>Eurotiomycetes</taxon>
        <taxon>Eurotiomycetidae</taxon>
        <taxon>Eurotiales</taxon>
        <taxon>Aspergillaceae</taxon>
        <taxon>Aspergillus</taxon>
        <taxon>Aspergillus subgen. Circumdati</taxon>
    </lineage>
</organism>
<dbReference type="GO" id="GO:0022857">
    <property type="term" value="F:transmembrane transporter activity"/>
    <property type="evidence" value="ECO:0007669"/>
    <property type="project" value="InterPro"/>
</dbReference>
<keyword evidence="3" id="KW-1133">Transmembrane helix</keyword>
<feature type="transmembrane region" description="Helical" evidence="3">
    <location>
        <begin position="601"/>
        <end position="627"/>
    </location>
</feature>
<dbReference type="InterPro" id="IPR020846">
    <property type="entry name" value="MFS_dom"/>
</dbReference>
<sequence length="798" mass="87900">MPQTLGPLDYGCTDWRISSQRAADLYTSGTRLWTKEDLEDIEQQLRQSYALERFSVRRIDGSIIQISNPMFQVQNPIWKPHVKYQDYWQLVKVQPNGSIETYLCSYIVDWSNQTARNFRELIAQPMQVFDEKHLLWQNSKTCKHLTALVQDVLGTNTVKKVLCFGLGDFCRSAPEWLKKQHDSWDQNSEVKNVIGCMIQHSMALTITQLCRGNETLSLLAQDPEYTEVAEDILTKKEFKIIGTHGAGGFAEIDKDSIIISSFTAAPVKQIIADLARPVLIISTGFEVFNSNEKPLADAESPRTRQMWLDYDAYSLPSHSDDVEICSALKGLHLYSDASLPNKILEELGLVSLWRSSRDVKLLCVQRLIRLFAYGGTTLILASYLSELGISDARIGLFMTLTLVGDVVISFFLTLFADAMGRKAVLALGSALMVASGLVFGFFANYWILLAAAVVGVISPSGNEIGPFRAVEESTLAHLTHHDLLSDIFAWYSLIGNAGTALGMMAGGWAINILQVSKGWDFLPACRTIFFAYAVVGAIKFILAISLSGKIEAETEDKKSIRPAQDSGERQPLLGQQSSTDQEEPRKKSLFDFLGDRGVVSLVIRLFILFGLDSFASGLASLSWMTYFFKRKFSLPEGKLGSIFFTTSIISAASMLVASSIAKRIGNVKTMVFTHLPSAICLALIPVPSALPLALTFLVLRACSQNMDVAPRSAFLAAALPKDKRTAIMGSINVVKTCSQSLGPLITGVLANHGLFGLSFTIAGILKCVYDIGMLLSFAGKEPSRRKTTSQQEEEGEST</sequence>
<feature type="region of interest" description="Disordered" evidence="2">
    <location>
        <begin position="557"/>
        <end position="583"/>
    </location>
</feature>
<evidence type="ECO:0000256" key="1">
    <source>
        <dbReference type="ARBA" id="ARBA00004141"/>
    </source>
</evidence>
<feature type="transmembrane region" description="Helical" evidence="3">
    <location>
        <begin position="525"/>
        <end position="546"/>
    </location>
</feature>
<evidence type="ECO:0000313" key="5">
    <source>
        <dbReference type="EMBL" id="KAF9884122.1"/>
    </source>
</evidence>
<dbReference type="CDD" id="cd17325">
    <property type="entry name" value="MFS_MdtG_SLC18_like"/>
    <property type="match status" value="1"/>
</dbReference>
<evidence type="ECO:0000259" key="4">
    <source>
        <dbReference type="PROSITE" id="PS50850"/>
    </source>
</evidence>
<name>A0AAD4CD70_ASPNN</name>
<dbReference type="PROSITE" id="PS50850">
    <property type="entry name" value="MFS"/>
    <property type="match status" value="1"/>
</dbReference>
<dbReference type="InterPro" id="IPR036259">
    <property type="entry name" value="MFS_trans_sf"/>
</dbReference>
<feature type="transmembrane region" description="Helical" evidence="3">
    <location>
        <begin position="639"/>
        <end position="661"/>
    </location>
</feature>
<feature type="transmembrane region" description="Helical" evidence="3">
    <location>
        <begin position="367"/>
        <end position="384"/>
    </location>
</feature>
<dbReference type="PANTHER" id="PTHR23520:SF5">
    <property type="entry name" value="TRANSPORTER, PUTATIVE (AFU_ORTHOLOGUE AFUA_3G04000)-RELATED"/>
    <property type="match status" value="1"/>
</dbReference>
<accession>A0AAD4CD70</accession>
<dbReference type="EMBL" id="VCAU01000133">
    <property type="protein sequence ID" value="KAF9884122.1"/>
    <property type="molecule type" value="Genomic_DNA"/>
</dbReference>
<dbReference type="InterPro" id="IPR012942">
    <property type="entry name" value="SRR1-like"/>
</dbReference>
<dbReference type="Pfam" id="PF07690">
    <property type="entry name" value="MFS_1"/>
    <property type="match status" value="1"/>
</dbReference>
<feature type="transmembrane region" description="Helical" evidence="3">
    <location>
        <begin position="488"/>
        <end position="513"/>
    </location>
</feature>
<keyword evidence="3" id="KW-0472">Membrane</keyword>
<keyword evidence="3" id="KW-0812">Transmembrane</keyword>
<evidence type="ECO:0000256" key="3">
    <source>
        <dbReference type="SAM" id="Phobius"/>
    </source>
</evidence>
<dbReference type="Pfam" id="PF07985">
    <property type="entry name" value="SRR1"/>
    <property type="match status" value="1"/>
</dbReference>
<comment type="caution">
    <text evidence="5">The sequence shown here is derived from an EMBL/GenBank/DDBJ whole genome shotgun (WGS) entry which is preliminary data.</text>
</comment>
<dbReference type="GO" id="GO:0000329">
    <property type="term" value="C:fungal-type vacuole membrane"/>
    <property type="evidence" value="ECO:0007669"/>
    <property type="project" value="TreeGrafter"/>
</dbReference>
<dbReference type="AlphaFoldDB" id="A0AAD4CD70"/>
<evidence type="ECO:0000313" key="6">
    <source>
        <dbReference type="Proteomes" id="UP001194746"/>
    </source>
</evidence>
<feature type="transmembrane region" description="Helical" evidence="3">
    <location>
        <begin position="396"/>
        <end position="416"/>
    </location>
</feature>
<proteinExistence type="predicted"/>
<comment type="subcellular location">
    <subcellularLocation>
        <location evidence="1">Membrane</location>
        <topology evidence="1">Multi-pass membrane protein</topology>
    </subcellularLocation>
</comment>
<feature type="transmembrane region" description="Helical" evidence="3">
    <location>
        <begin position="423"/>
        <end position="447"/>
    </location>
</feature>
<feature type="domain" description="Major facilitator superfamily (MFS) profile" evidence="4">
    <location>
        <begin position="358"/>
        <end position="784"/>
    </location>
</feature>
<dbReference type="Proteomes" id="UP001194746">
    <property type="component" value="Unassembled WGS sequence"/>
</dbReference>
<keyword evidence="6" id="KW-1185">Reference proteome</keyword>
<reference evidence="5" key="1">
    <citation type="journal article" date="2019" name="Beilstein J. Org. Chem.">
        <title>Nanangenines: drimane sesquiterpenoids as the dominant metabolite cohort of a novel Australian fungus, Aspergillus nanangensis.</title>
        <authorList>
            <person name="Lacey H.J."/>
            <person name="Gilchrist C.L.M."/>
            <person name="Crombie A."/>
            <person name="Kalaitzis J.A."/>
            <person name="Vuong D."/>
            <person name="Rutledge P.J."/>
            <person name="Turner P."/>
            <person name="Pitt J.I."/>
            <person name="Lacey E."/>
            <person name="Chooi Y.H."/>
            <person name="Piggott A.M."/>
        </authorList>
    </citation>
    <scope>NUCLEOTIDE SEQUENCE</scope>
    <source>
        <strain evidence="5">MST-FP2251</strain>
    </source>
</reference>
<protein>
    <recommendedName>
        <fullName evidence="4">Major facilitator superfamily (MFS) profile domain-containing protein</fullName>
    </recommendedName>
</protein>
<reference evidence="5" key="2">
    <citation type="submission" date="2020-02" db="EMBL/GenBank/DDBJ databases">
        <authorList>
            <person name="Gilchrist C.L.M."/>
            <person name="Chooi Y.-H."/>
        </authorList>
    </citation>
    <scope>NUCLEOTIDE SEQUENCE</scope>
    <source>
        <strain evidence="5">MST-FP2251</strain>
    </source>
</reference>
<dbReference type="PANTHER" id="PTHR23520">
    <property type="entry name" value="TRANSPORTER, PUTATIVE (AFU_ORTHOLOGUE AFUA_3G04000)-RELATED"/>
    <property type="match status" value="1"/>
</dbReference>
<evidence type="ECO:0000256" key="2">
    <source>
        <dbReference type="SAM" id="MobiDB-lite"/>
    </source>
</evidence>
<dbReference type="Gene3D" id="1.20.1250.20">
    <property type="entry name" value="MFS general substrate transporter like domains"/>
    <property type="match status" value="1"/>
</dbReference>
<dbReference type="SUPFAM" id="SSF103473">
    <property type="entry name" value="MFS general substrate transporter"/>
    <property type="match status" value="1"/>
</dbReference>
<feature type="transmembrane region" description="Helical" evidence="3">
    <location>
        <begin position="673"/>
        <end position="699"/>
    </location>
</feature>
<gene>
    <name evidence="5" type="ORF">FE257_002294</name>
</gene>
<dbReference type="InterPro" id="IPR011701">
    <property type="entry name" value="MFS"/>
</dbReference>